<gene>
    <name evidence="2" type="ORF">WJX73_009151</name>
</gene>
<proteinExistence type="predicted"/>
<sequence>MPRPPPGHYFVFPKADLKPWVNGEARAGLRDTKFRELTQMTRDQFHKTLHDKTTTELLLGGHRQDWEHEHTVPVALSKNNAFLQRVVIARSDAGLPTRLDLSTCDAVAEVLYETDDVGLTCDETRDLINERLLTKSDIKKTTLEMEFKQHSVVEGRSITRTDGKEVRYFKRLNSPQGTSPRYLLFKAPEVSQMDRRDKSSEFPGPNSVAQQQAPLMWGLPDDLQTPHPAGHALNGPEAVREGGGDCNMTDVSQVACPDPGQVDDPALPEDGSDKVGPMAAVVERLSGASLHGMRDRRAPAEIAYGSSGASRLGSQAAKESEAAALRAATGWSGRSVTGPRFDKPGADGKKQEMAPTGSDPPLPATWRIRDAPPAPEAALNRGQQPGSGHSAKRARTVSGRLAPVAIGEPAAGDLPSRLNPQAAIFVPRADGVAAAGPCSVPASSAPIFAPGTRQSAAGEQDGVALYSEGLRRFPAATHHVSPPRQSPGLLSADQGSIHPLADAHQQPDMVQGELETHPSSTPLNTASLSGRYPRPTSLPATAPPAAPGASQLGDGDQNRTGLLGVGGWNAGGSSGRAPGPSSAQPSALPTAHVPRPRPPPATDPSCGPYAALPLSHPPIGSASGPSAPRPSASQAPRGGRGNVVRKPSRRRSSAPAPAIPAAIPAHVVPTQEPHVRCWSFNPIQTDDEVYPCQTGYVVVADYNSFAASKNYEDNRVATWAGRHKLVNVFGPDGEVLNEKVEIQDFMKMGGYKKSTKWQESVFAGVPYNRQQTLKKALNIPNTIGR</sequence>
<feature type="region of interest" description="Disordered" evidence="1">
    <location>
        <begin position="327"/>
        <end position="396"/>
    </location>
</feature>
<accession>A0AAW1NR34</accession>
<feature type="compositionally biased region" description="Low complexity" evidence="1">
    <location>
        <begin position="653"/>
        <end position="662"/>
    </location>
</feature>
<feature type="region of interest" description="Disordered" evidence="1">
    <location>
        <begin position="505"/>
        <end position="662"/>
    </location>
</feature>
<dbReference type="AlphaFoldDB" id="A0AAW1NR34"/>
<evidence type="ECO:0000313" key="2">
    <source>
        <dbReference type="EMBL" id="KAK9795889.1"/>
    </source>
</evidence>
<dbReference type="EMBL" id="JALJOQ010000123">
    <property type="protein sequence ID" value="KAK9795889.1"/>
    <property type="molecule type" value="Genomic_DNA"/>
</dbReference>
<feature type="compositionally biased region" description="Basic and acidic residues" evidence="1">
    <location>
        <begin position="340"/>
        <end position="352"/>
    </location>
</feature>
<evidence type="ECO:0000313" key="3">
    <source>
        <dbReference type="Proteomes" id="UP001465755"/>
    </source>
</evidence>
<protein>
    <submittedName>
        <fullName evidence="2">Uncharacterized protein</fullName>
    </submittedName>
</protein>
<feature type="compositionally biased region" description="Polar residues" evidence="1">
    <location>
        <begin position="517"/>
        <end position="528"/>
    </location>
</feature>
<reference evidence="2 3" key="1">
    <citation type="journal article" date="2024" name="Nat. Commun.">
        <title>Phylogenomics reveals the evolutionary origins of lichenization in chlorophyte algae.</title>
        <authorList>
            <person name="Puginier C."/>
            <person name="Libourel C."/>
            <person name="Otte J."/>
            <person name="Skaloud P."/>
            <person name="Haon M."/>
            <person name="Grisel S."/>
            <person name="Petersen M."/>
            <person name="Berrin J.G."/>
            <person name="Delaux P.M."/>
            <person name="Dal Grande F."/>
            <person name="Keller J."/>
        </authorList>
    </citation>
    <scope>NUCLEOTIDE SEQUENCE [LARGE SCALE GENOMIC DNA]</scope>
    <source>
        <strain evidence="2 3">SAG 2036</strain>
    </source>
</reference>
<dbReference type="Proteomes" id="UP001465755">
    <property type="component" value="Unassembled WGS sequence"/>
</dbReference>
<feature type="compositionally biased region" description="Low complexity" evidence="1">
    <location>
        <begin position="575"/>
        <end position="589"/>
    </location>
</feature>
<feature type="compositionally biased region" description="Gly residues" evidence="1">
    <location>
        <begin position="563"/>
        <end position="574"/>
    </location>
</feature>
<keyword evidence="3" id="KW-1185">Reference proteome</keyword>
<feature type="compositionally biased region" description="Low complexity" evidence="1">
    <location>
        <begin position="617"/>
        <end position="637"/>
    </location>
</feature>
<comment type="caution">
    <text evidence="2">The sequence shown here is derived from an EMBL/GenBank/DDBJ whole genome shotgun (WGS) entry which is preliminary data.</text>
</comment>
<feature type="region of interest" description="Disordered" evidence="1">
    <location>
        <begin position="224"/>
        <end position="274"/>
    </location>
</feature>
<evidence type="ECO:0000256" key="1">
    <source>
        <dbReference type="SAM" id="MobiDB-lite"/>
    </source>
</evidence>
<organism evidence="2 3">
    <name type="scientific">Symbiochloris irregularis</name>
    <dbReference type="NCBI Taxonomy" id="706552"/>
    <lineage>
        <taxon>Eukaryota</taxon>
        <taxon>Viridiplantae</taxon>
        <taxon>Chlorophyta</taxon>
        <taxon>core chlorophytes</taxon>
        <taxon>Trebouxiophyceae</taxon>
        <taxon>Trebouxiales</taxon>
        <taxon>Trebouxiaceae</taxon>
        <taxon>Symbiochloris</taxon>
    </lineage>
</organism>
<name>A0AAW1NR34_9CHLO</name>